<comment type="caution">
    <text evidence="1">The sequence shown here is derived from an EMBL/GenBank/DDBJ whole genome shotgun (WGS) entry which is preliminary data.</text>
</comment>
<organism evidence="1 2">
    <name type="scientific">Trichonephila inaurata madagascariensis</name>
    <dbReference type="NCBI Taxonomy" id="2747483"/>
    <lineage>
        <taxon>Eukaryota</taxon>
        <taxon>Metazoa</taxon>
        <taxon>Ecdysozoa</taxon>
        <taxon>Arthropoda</taxon>
        <taxon>Chelicerata</taxon>
        <taxon>Arachnida</taxon>
        <taxon>Araneae</taxon>
        <taxon>Araneomorphae</taxon>
        <taxon>Entelegynae</taxon>
        <taxon>Araneoidea</taxon>
        <taxon>Nephilidae</taxon>
        <taxon>Trichonephila</taxon>
        <taxon>Trichonephila inaurata</taxon>
    </lineage>
</organism>
<accession>A0A8X6WYX3</accession>
<dbReference type="AlphaFoldDB" id="A0A8X6WYX3"/>
<dbReference type="EMBL" id="BMAV01003902">
    <property type="protein sequence ID" value="GFY43869.1"/>
    <property type="molecule type" value="Genomic_DNA"/>
</dbReference>
<reference evidence="1" key="1">
    <citation type="submission" date="2020-08" db="EMBL/GenBank/DDBJ databases">
        <title>Multicomponent nature underlies the extraordinary mechanical properties of spider dragline silk.</title>
        <authorList>
            <person name="Kono N."/>
            <person name="Nakamura H."/>
            <person name="Mori M."/>
            <person name="Yoshida Y."/>
            <person name="Ohtoshi R."/>
            <person name="Malay A.D."/>
            <person name="Moran D.A.P."/>
            <person name="Tomita M."/>
            <person name="Numata K."/>
            <person name="Arakawa K."/>
        </authorList>
    </citation>
    <scope>NUCLEOTIDE SEQUENCE</scope>
</reference>
<protein>
    <submittedName>
        <fullName evidence="1">Uncharacterized protein</fullName>
    </submittedName>
</protein>
<dbReference type="OrthoDB" id="10268961at2759"/>
<dbReference type="Proteomes" id="UP000886998">
    <property type="component" value="Unassembled WGS sequence"/>
</dbReference>
<proteinExistence type="predicted"/>
<evidence type="ECO:0000313" key="2">
    <source>
        <dbReference type="Proteomes" id="UP000886998"/>
    </source>
</evidence>
<sequence>MGKKGKKVCAGRAGGKNPKNIRLAKKFHKFQRLVRPKLLEMEGWTDSSDHAGRNMGSEKFKQGVLFPWQPSPPFCRG</sequence>
<evidence type="ECO:0000313" key="1">
    <source>
        <dbReference type="EMBL" id="GFY43869.1"/>
    </source>
</evidence>
<gene>
    <name evidence="1" type="ORF">TNIN_252101</name>
</gene>
<keyword evidence="2" id="KW-1185">Reference proteome</keyword>
<name>A0A8X6WYX3_9ARAC</name>